<accession>B6T9E9</accession>
<proteinExistence type="evidence at transcript level"/>
<dbReference type="AlphaFoldDB" id="B6T9E9"/>
<name>B6T9E9_MAIZE</name>
<organism evidence="1">
    <name type="scientific">Zea mays</name>
    <name type="common">Maize</name>
    <dbReference type="NCBI Taxonomy" id="4577"/>
    <lineage>
        <taxon>Eukaryota</taxon>
        <taxon>Viridiplantae</taxon>
        <taxon>Streptophyta</taxon>
        <taxon>Embryophyta</taxon>
        <taxon>Tracheophyta</taxon>
        <taxon>Spermatophyta</taxon>
        <taxon>Magnoliopsida</taxon>
        <taxon>Liliopsida</taxon>
        <taxon>Poales</taxon>
        <taxon>Poaceae</taxon>
        <taxon>PACMAD clade</taxon>
        <taxon>Panicoideae</taxon>
        <taxon>Andropogonodae</taxon>
        <taxon>Andropogoneae</taxon>
        <taxon>Tripsacinae</taxon>
        <taxon>Zea</taxon>
    </lineage>
</organism>
<sequence length="113" mass="12745">MAQLLAKIEEGNKATHRRMETVQASLAMVEATVKNMMKEQGEFQKWRPETEVKVSEVAEALKTIQAKLDQFGPSPSMEFLPDGEHMKKGVLISAQLEIPPIDATHGQFRHHFC</sequence>
<evidence type="ECO:0000313" key="1">
    <source>
        <dbReference type="EMBL" id="ACG33732.1"/>
    </source>
</evidence>
<dbReference type="EMBL" id="EU961614">
    <property type="protein sequence ID" value="ACG33732.1"/>
    <property type="molecule type" value="mRNA"/>
</dbReference>
<reference evidence="1" key="1">
    <citation type="journal article" date="2009" name="Plant Mol. Biol.">
        <title>Insights into corn genes derived from large-scale cDNA sequencing.</title>
        <authorList>
            <person name="Alexandrov N.N."/>
            <person name="Brover V.V."/>
            <person name="Freidin S."/>
            <person name="Troukhan M.E."/>
            <person name="Tatarinova T.V."/>
            <person name="Zhang H."/>
            <person name="Swaller T.J."/>
            <person name="Lu Y.P."/>
            <person name="Bouck J."/>
            <person name="Flavell R.B."/>
            <person name="Feldmann K.A."/>
        </authorList>
    </citation>
    <scope>NUCLEOTIDE SEQUENCE</scope>
</reference>
<protein>
    <submittedName>
        <fullName evidence="1">Uncharacterized protein</fullName>
    </submittedName>
</protein>